<evidence type="ECO:0000256" key="13">
    <source>
        <dbReference type="SAM" id="SignalP"/>
    </source>
</evidence>
<feature type="compositionally biased region" description="Basic and acidic residues" evidence="11">
    <location>
        <begin position="112"/>
        <end position="121"/>
    </location>
</feature>
<gene>
    <name evidence="15" type="ORF">PLEPLA_LOCUS32187</name>
</gene>
<evidence type="ECO:0000256" key="9">
    <source>
        <dbReference type="PROSITE-ProRule" id="PRU00076"/>
    </source>
</evidence>
<feature type="disulfide bond" evidence="9">
    <location>
        <begin position="161"/>
        <end position="170"/>
    </location>
</feature>
<evidence type="ECO:0000256" key="12">
    <source>
        <dbReference type="SAM" id="Phobius"/>
    </source>
</evidence>
<dbReference type="PANTHER" id="PTHR22722">
    <property type="entry name" value="LOW-DENSITY LIPOPROTEIN RECEPTOR-RELATED PROTEIN 2-RELATED"/>
    <property type="match status" value="1"/>
</dbReference>
<evidence type="ECO:0000259" key="14">
    <source>
        <dbReference type="PROSITE" id="PS50026"/>
    </source>
</evidence>
<dbReference type="GO" id="GO:0005886">
    <property type="term" value="C:plasma membrane"/>
    <property type="evidence" value="ECO:0007669"/>
    <property type="project" value="TreeGrafter"/>
</dbReference>
<dbReference type="Proteomes" id="UP001153269">
    <property type="component" value="Unassembled WGS sequence"/>
</dbReference>
<evidence type="ECO:0000256" key="5">
    <source>
        <dbReference type="ARBA" id="ARBA00023136"/>
    </source>
</evidence>
<comment type="subcellular location">
    <subcellularLocation>
        <location evidence="1">Membrane</location>
        <topology evidence="1">Single-pass membrane protein</topology>
    </subcellularLocation>
</comment>
<name>A0A9N7V802_PLEPL</name>
<keyword evidence="13" id="KW-0732">Signal</keyword>
<accession>A0A9N7V802</accession>
<sequence length="256" mass="27658">MNGARTHTHCSLLILLLTCDPHGTNGCSDTNGGCAHLCLAFPGGRTCKCGEDFYSVGATSCARLHNCPDGERSCFDGTKCISSSRFCDGRVDCQDQSDELDCPNTDNFGSRAGDDRPHDSNSPHPNIPKHENALEFKDCDPQRCHGQGHCVAEGEAARCQCSAGYSGEFCQETEGGYHHGGVILGVFSLVALLMAAAFVFAKRRAWASIRSRSIEKETLLANMGLPSENYDSESEELESPVDTKNPAFMLKTLKPK</sequence>
<dbReference type="Gene3D" id="4.10.400.10">
    <property type="entry name" value="Low-density Lipoprotein Receptor"/>
    <property type="match status" value="1"/>
</dbReference>
<evidence type="ECO:0000256" key="2">
    <source>
        <dbReference type="ARBA" id="ARBA00022692"/>
    </source>
</evidence>
<dbReference type="Pfam" id="PF00057">
    <property type="entry name" value="Ldl_recept_a"/>
    <property type="match status" value="1"/>
</dbReference>
<reference evidence="15" key="1">
    <citation type="submission" date="2020-03" db="EMBL/GenBank/DDBJ databases">
        <authorList>
            <person name="Weist P."/>
        </authorList>
    </citation>
    <scope>NUCLEOTIDE SEQUENCE</scope>
</reference>
<evidence type="ECO:0000256" key="6">
    <source>
        <dbReference type="ARBA" id="ARBA00023157"/>
    </source>
</evidence>
<keyword evidence="4 12" id="KW-1133">Transmembrane helix</keyword>
<dbReference type="InterPro" id="IPR002172">
    <property type="entry name" value="LDrepeatLR_classA_rpt"/>
</dbReference>
<dbReference type="Pfam" id="PF00008">
    <property type="entry name" value="EGF"/>
    <property type="match status" value="1"/>
</dbReference>
<organism evidence="15 16">
    <name type="scientific">Pleuronectes platessa</name>
    <name type="common">European plaice</name>
    <dbReference type="NCBI Taxonomy" id="8262"/>
    <lineage>
        <taxon>Eukaryota</taxon>
        <taxon>Metazoa</taxon>
        <taxon>Chordata</taxon>
        <taxon>Craniata</taxon>
        <taxon>Vertebrata</taxon>
        <taxon>Euteleostomi</taxon>
        <taxon>Actinopterygii</taxon>
        <taxon>Neopterygii</taxon>
        <taxon>Teleostei</taxon>
        <taxon>Neoteleostei</taxon>
        <taxon>Acanthomorphata</taxon>
        <taxon>Carangaria</taxon>
        <taxon>Pleuronectiformes</taxon>
        <taxon>Pleuronectoidei</taxon>
        <taxon>Pleuronectidae</taxon>
        <taxon>Pleuronectes</taxon>
    </lineage>
</organism>
<dbReference type="InterPro" id="IPR036055">
    <property type="entry name" value="LDL_receptor-like_sf"/>
</dbReference>
<dbReference type="SUPFAM" id="SSF57424">
    <property type="entry name" value="LDL receptor-like module"/>
    <property type="match status" value="1"/>
</dbReference>
<feature type="disulfide bond" evidence="10">
    <location>
        <begin position="87"/>
        <end position="102"/>
    </location>
</feature>
<dbReference type="PROSITE" id="PS00022">
    <property type="entry name" value="EGF_1"/>
    <property type="match status" value="1"/>
</dbReference>
<dbReference type="AlphaFoldDB" id="A0A9N7V802"/>
<keyword evidence="5 12" id="KW-0472">Membrane</keyword>
<keyword evidence="2 12" id="KW-0812">Transmembrane</keyword>
<keyword evidence="3" id="KW-0677">Repeat</keyword>
<feature type="region of interest" description="Disordered" evidence="11">
    <location>
        <begin position="104"/>
        <end position="127"/>
    </location>
</feature>
<protein>
    <recommendedName>
        <fullName evidence="14">EGF-like domain-containing protein</fullName>
    </recommendedName>
</protein>
<evidence type="ECO:0000256" key="7">
    <source>
        <dbReference type="ARBA" id="ARBA00023170"/>
    </source>
</evidence>
<dbReference type="Gene3D" id="2.120.10.30">
    <property type="entry name" value="TolB, C-terminal domain"/>
    <property type="match status" value="1"/>
</dbReference>
<comment type="caution">
    <text evidence="15">The sequence shown here is derived from an EMBL/GenBank/DDBJ whole genome shotgun (WGS) entry which is preliminary data.</text>
</comment>
<evidence type="ECO:0000256" key="1">
    <source>
        <dbReference type="ARBA" id="ARBA00004167"/>
    </source>
</evidence>
<dbReference type="InterPro" id="IPR011042">
    <property type="entry name" value="6-blade_b-propeller_TolB-like"/>
</dbReference>
<keyword evidence="6 9" id="KW-1015">Disulfide bond</keyword>
<dbReference type="SMART" id="SM00181">
    <property type="entry name" value="EGF"/>
    <property type="match status" value="2"/>
</dbReference>
<dbReference type="PROSITE" id="PS01186">
    <property type="entry name" value="EGF_2"/>
    <property type="match status" value="1"/>
</dbReference>
<dbReference type="InterPro" id="IPR051221">
    <property type="entry name" value="LDLR-related"/>
</dbReference>
<dbReference type="PROSITE" id="PS50068">
    <property type="entry name" value="LDLRA_2"/>
    <property type="match status" value="1"/>
</dbReference>
<feature type="signal peptide" evidence="13">
    <location>
        <begin position="1"/>
        <end position="26"/>
    </location>
</feature>
<evidence type="ECO:0000256" key="8">
    <source>
        <dbReference type="ARBA" id="ARBA00023180"/>
    </source>
</evidence>
<evidence type="ECO:0000256" key="10">
    <source>
        <dbReference type="PROSITE-ProRule" id="PRU00124"/>
    </source>
</evidence>
<keyword evidence="8" id="KW-0325">Glycoprotein</keyword>
<evidence type="ECO:0000256" key="11">
    <source>
        <dbReference type="SAM" id="MobiDB-lite"/>
    </source>
</evidence>
<dbReference type="InterPro" id="IPR023415">
    <property type="entry name" value="LDLR_class-A_CS"/>
</dbReference>
<feature type="chain" id="PRO_5040245375" description="EGF-like domain-containing protein" evidence="13">
    <location>
        <begin position="27"/>
        <end position="256"/>
    </location>
</feature>
<keyword evidence="9" id="KW-0245">EGF-like domain</keyword>
<dbReference type="PROSITE" id="PS50026">
    <property type="entry name" value="EGF_3"/>
    <property type="match status" value="1"/>
</dbReference>
<evidence type="ECO:0000256" key="4">
    <source>
        <dbReference type="ARBA" id="ARBA00022989"/>
    </source>
</evidence>
<dbReference type="InterPro" id="IPR000742">
    <property type="entry name" value="EGF"/>
</dbReference>
<dbReference type="CDD" id="cd00112">
    <property type="entry name" value="LDLa"/>
    <property type="match status" value="1"/>
</dbReference>
<keyword evidence="7" id="KW-0675">Receptor</keyword>
<dbReference type="SUPFAM" id="SSF57196">
    <property type="entry name" value="EGF/Laminin"/>
    <property type="match status" value="1"/>
</dbReference>
<evidence type="ECO:0000313" key="15">
    <source>
        <dbReference type="EMBL" id="CAB1444471.1"/>
    </source>
</evidence>
<evidence type="ECO:0000313" key="16">
    <source>
        <dbReference type="Proteomes" id="UP001153269"/>
    </source>
</evidence>
<dbReference type="Gene3D" id="2.10.25.10">
    <property type="entry name" value="Laminin"/>
    <property type="match status" value="1"/>
</dbReference>
<keyword evidence="16" id="KW-1185">Reference proteome</keyword>
<evidence type="ECO:0000256" key="3">
    <source>
        <dbReference type="ARBA" id="ARBA00022737"/>
    </source>
</evidence>
<dbReference type="GO" id="GO:0043235">
    <property type="term" value="C:receptor complex"/>
    <property type="evidence" value="ECO:0007669"/>
    <property type="project" value="TreeGrafter"/>
</dbReference>
<dbReference type="PROSITE" id="PS01209">
    <property type="entry name" value="LDLRA_1"/>
    <property type="match status" value="1"/>
</dbReference>
<feature type="transmembrane region" description="Helical" evidence="12">
    <location>
        <begin position="180"/>
        <end position="201"/>
    </location>
</feature>
<dbReference type="SMART" id="SM00192">
    <property type="entry name" value="LDLa"/>
    <property type="match status" value="1"/>
</dbReference>
<proteinExistence type="predicted"/>
<feature type="domain" description="EGF-like" evidence="14">
    <location>
        <begin position="135"/>
        <end position="171"/>
    </location>
</feature>
<comment type="caution">
    <text evidence="9">Lacks conserved residue(s) required for the propagation of feature annotation.</text>
</comment>
<dbReference type="EMBL" id="CADEAL010003380">
    <property type="protein sequence ID" value="CAB1444471.1"/>
    <property type="molecule type" value="Genomic_DNA"/>
</dbReference>